<organism evidence="8 9">
    <name type="scientific">Mycolicibacterium hippocampi</name>
    <dbReference type="NCBI Taxonomy" id="659824"/>
    <lineage>
        <taxon>Bacteria</taxon>
        <taxon>Bacillati</taxon>
        <taxon>Actinomycetota</taxon>
        <taxon>Actinomycetes</taxon>
        <taxon>Mycobacteriales</taxon>
        <taxon>Mycobacteriaceae</taxon>
        <taxon>Mycolicibacterium</taxon>
    </lineage>
</organism>
<proteinExistence type="predicted"/>
<protein>
    <recommendedName>
        <fullName evidence="7">RDD domain-containing protein</fullName>
    </recommendedName>
</protein>
<feature type="domain" description="RDD" evidence="7">
    <location>
        <begin position="21"/>
        <end position="181"/>
    </location>
</feature>
<comment type="caution">
    <text evidence="8">The sequence shown here is derived from an EMBL/GenBank/DDBJ whole genome shotgun (WGS) entry which is preliminary data.</text>
</comment>
<dbReference type="InterPro" id="IPR010432">
    <property type="entry name" value="RDD"/>
</dbReference>
<dbReference type="Proteomes" id="UP000570517">
    <property type="component" value="Unassembled WGS sequence"/>
</dbReference>
<keyword evidence="5 6" id="KW-0472">Membrane</keyword>
<sequence>MTTEPTPVFDRDESEAEERPYAGPAVRLLAFLLDGLCLTIVSFLVSVPVAFVLEVFSPGTIGDWTTSYDAVDAGWTGWAIYVVGSAILLLWFGAWQSGLGASPGMLLCKLRVVDPNGRSRPSFRAAVIRNCPQTLLYFGSLTGIAAVDAVLAVITLGGYIAIGVSISNSPTRQGFHDRLAGGTFVVRKPRRHPSDGGRIQ</sequence>
<feature type="transmembrane region" description="Helical" evidence="6">
    <location>
        <begin position="28"/>
        <end position="53"/>
    </location>
</feature>
<keyword evidence="4 6" id="KW-1133">Transmembrane helix</keyword>
<accession>A0A850PGK1</accession>
<evidence type="ECO:0000313" key="8">
    <source>
        <dbReference type="EMBL" id="NVN49509.1"/>
    </source>
</evidence>
<evidence type="ECO:0000256" key="1">
    <source>
        <dbReference type="ARBA" id="ARBA00004651"/>
    </source>
</evidence>
<dbReference type="EMBL" id="JABFYL010000017">
    <property type="protein sequence ID" value="NVN49509.1"/>
    <property type="molecule type" value="Genomic_DNA"/>
</dbReference>
<keyword evidence="2" id="KW-1003">Cell membrane</keyword>
<keyword evidence="3 6" id="KW-0812">Transmembrane</keyword>
<feature type="transmembrane region" description="Helical" evidence="6">
    <location>
        <begin position="134"/>
        <end position="162"/>
    </location>
</feature>
<evidence type="ECO:0000256" key="5">
    <source>
        <dbReference type="ARBA" id="ARBA00023136"/>
    </source>
</evidence>
<name>A0A850PGK1_9MYCO</name>
<evidence type="ECO:0000256" key="6">
    <source>
        <dbReference type="SAM" id="Phobius"/>
    </source>
</evidence>
<evidence type="ECO:0000256" key="4">
    <source>
        <dbReference type="ARBA" id="ARBA00022989"/>
    </source>
</evidence>
<dbReference type="PANTHER" id="PTHR36115">
    <property type="entry name" value="PROLINE-RICH ANTIGEN HOMOLOG-RELATED"/>
    <property type="match status" value="1"/>
</dbReference>
<feature type="transmembrane region" description="Helical" evidence="6">
    <location>
        <begin position="73"/>
        <end position="95"/>
    </location>
</feature>
<evidence type="ECO:0000313" key="9">
    <source>
        <dbReference type="Proteomes" id="UP000570517"/>
    </source>
</evidence>
<reference evidence="8 9" key="1">
    <citation type="submission" date="2020-05" db="EMBL/GenBank/DDBJ databases">
        <title>Draft genome sequence of Mycobacterium hippocampi DL, isolated from European seabass, Dicentrarchus labrax, reared in fish farms.</title>
        <authorList>
            <person name="Stathopoulou P."/>
            <person name="Asimakis E."/>
            <person name="Tzokas K."/>
            <person name="Batargias C."/>
            <person name="Tsiamis G."/>
        </authorList>
    </citation>
    <scope>NUCLEOTIDE SEQUENCE [LARGE SCALE GENOMIC DNA]</scope>
    <source>
        <strain evidence="8 9">DL</strain>
    </source>
</reference>
<dbReference type="RefSeq" id="WP_178357886.1">
    <property type="nucleotide sequence ID" value="NZ_JABFYL010000017.1"/>
</dbReference>
<keyword evidence="9" id="KW-1185">Reference proteome</keyword>
<dbReference type="PANTHER" id="PTHR36115:SF6">
    <property type="entry name" value="PROLINE-RICH ANTIGEN HOMOLOG"/>
    <property type="match status" value="1"/>
</dbReference>
<evidence type="ECO:0000256" key="3">
    <source>
        <dbReference type="ARBA" id="ARBA00022692"/>
    </source>
</evidence>
<dbReference type="InterPro" id="IPR051791">
    <property type="entry name" value="Pra-immunoreactive"/>
</dbReference>
<dbReference type="AlphaFoldDB" id="A0A850PGK1"/>
<dbReference type="Pfam" id="PF06271">
    <property type="entry name" value="RDD"/>
    <property type="match status" value="1"/>
</dbReference>
<evidence type="ECO:0000256" key="2">
    <source>
        <dbReference type="ARBA" id="ARBA00022475"/>
    </source>
</evidence>
<dbReference type="GO" id="GO:0005886">
    <property type="term" value="C:plasma membrane"/>
    <property type="evidence" value="ECO:0007669"/>
    <property type="project" value="UniProtKB-SubCell"/>
</dbReference>
<gene>
    <name evidence="8" type="ORF">HLY00_5628</name>
</gene>
<comment type="subcellular location">
    <subcellularLocation>
        <location evidence="1">Cell membrane</location>
        <topology evidence="1">Multi-pass membrane protein</topology>
    </subcellularLocation>
</comment>
<evidence type="ECO:0000259" key="7">
    <source>
        <dbReference type="Pfam" id="PF06271"/>
    </source>
</evidence>